<keyword evidence="2" id="KW-1133">Transmembrane helix</keyword>
<evidence type="ECO:0000313" key="3">
    <source>
        <dbReference type="EMBL" id="OKY77178.1"/>
    </source>
</evidence>
<keyword evidence="2" id="KW-0472">Membrane</keyword>
<sequence length="95" mass="11015">MEERDIVLAGIMVISVIIFSYEWLMEFWGASNSLIVFSAIALVSSLALMILSLNAKLDKIENELLERERSLRINIKSLEENLDWVKSLREEKEEK</sequence>
<evidence type="ECO:0000256" key="1">
    <source>
        <dbReference type="SAM" id="Coils"/>
    </source>
</evidence>
<dbReference type="AlphaFoldDB" id="A0A1Q6DS60"/>
<accession>A0A1Q6DS60</accession>
<keyword evidence="2" id="KW-0812">Transmembrane</keyword>
<dbReference type="InParanoid" id="A0A1Q6DS60"/>
<dbReference type="Proteomes" id="UP000185744">
    <property type="component" value="Unassembled WGS sequence"/>
</dbReference>
<protein>
    <submittedName>
        <fullName evidence="3">Component of type IV pili like system</fullName>
    </submittedName>
</protein>
<evidence type="ECO:0000313" key="4">
    <source>
        <dbReference type="Proteomes" id="UP000185744"/>
    </source>
</evidence>
<organism evidence="3 4">
    <name type="scientific">Methanohalarchaeum thermophilum</name>
    <dbReference type="NCBI Taxonomy" id="1903181"/>
    <lineage>
        <taxon>Archaea</taxon>
        <taxon>Methanobacteriati</taxon>
        <taxon>Methanobacteriota</taxon>
        <taxon>Methanonatronarchaeia</taxon>
        <taxon>Methanonatronarchaeales</taxon>
        <taxon>Methanonatronarchaeaceae</taxon>
        <taxon>Candidatus Methanohalarchaeum</taxon>
    </lineage>
</organism>
<feature type="coiled-coil region" evidence="1">
    <location>
        <begin position="43"/>
        <end position="95"/>
    </location>
</feature>
<gene>
    <name evidence="3" type="ORF">BTN85_1825</name>
</gene>
<feature type="transmembrane region" description="Helical" evidence="2">
    <location>
        <begin position="30"/>
        <end position="51"/>
    </location>
</feature>
<dbReference type="EMBL" id="MSDW01000002">
    <property type="protein sequence ID" value="OKY77178.1"/>
    <property type="molecule type" value="Genomic_DNA"/>
</dbReference>
<keyword evidence="1" id="KW-0175">Coiled coil</keyword>
<comment type="caution">
    <text evidence="3">The sequence shown here is derived from an EMBL/GenBank/DDBJ whole genome shotgun (WGS) entry which is preliminary data.</text>
</comment>
<proteinExistence type="predicted"/>
<reference evidence="3" key="1">
    <citation type="submission" date="2016-12" db="EMBL/GenBank/DDBJ databases">
        <title>Discovery of methanogenic haloarchaea.</title>
        <authorList>
            <person name="Sorokin D.Y."/>
            <person name="Makarova K.S."/>
            <person name="Abbas B."/>
            <person name="Ferrer M."/>
            <person name="Golyshin P.N."/>
        </authorList>
    </citation>
    <scope>NUCLEOTIDE SEQUENCE [LARGE SCALE GENOMIC DNA]</scope>
    <source>
        <strain evidence="3">HMET1</strain>
    </source>
</reference>
<evidence type="ECO:0000256" key="2">
    <source>
        <dbReference type="SAM" id="Phobius"/>
    </source>
</evidence>
<keyword evidence="4" id="KW-1185">Reference proteome</keyword>
<name>A0A1Q6DS60_METT1</name>
<feature type="transmembrane region" description="Helical" evidence="2">
    <location>
        <begin position="7"/>
        <end position="24"/>
    </location>
</feature>